<dbReference type="PANTHER" id="PTHR46007">
    <property type="entry name" value="MEDIATOR OF RNA POLYMERASE II TRANSCRIPTION SUBUNIT 12"/>
    <property type="match status" value="1"/>
</dbReference>
<gene>
    <name evidence="2" type="ORF">OEZ85_014045</name>
</gene>
<reference evidence="2 3" key="1">
    <citation type="submission" date="2023-05" db="EMBL/GenBank/DDBJ databases">
        <title>A 100% complete, gapless, phased diploid assembly of the Scenedesmus obliquus UTEX 3031 genome.</title>
        <authorList>
            <person name="Biondi T.C."/>
            <person name="Hanschen E.R."/>
            <person name="Kwon T."/>
            <person name="Eng W."/>
            <person name="Kruse C.P.S."/>
            <person name="Koehler S.I."/>
            <person name="Kunde Y."/>
            <person name="Gleasner C.D."/>
            <person name="You Mak K.T."/>
            <person name="Polle J."/>
            <person name="Hovde B.T."/>
            <person name="Starkenburg S.R."/>
        </authorList>
    </citation>
    <scope>NUCLEOTIDE SEQUENCE [LARGE SCALE GENOMIC DNA]</scope>
    <source>
        <strain evidence="2 3">DOE0152z</strain>
    </source>
</reference>
<feature type="compositionally biased region" description="Polar residues" evidence="1">
    <location>
        <begin position="211"/>
        <end position="229"/>
    </location>
</feature>
<dbReference type="Proteomes" id="UP001244341">
    <property type="component" value="Chromosome 8b"/>
</dbReference>
<feature type="compositionally biased region" description="Polar residues" evidence="1">
    <location>
        <begin position="548"/>
        <end position="558"/>
    </location>
</feature>
<feature type="compositionally biased region" description="Basic and acidic residues" evidence="1">
    <location>
        <begin position="559"/>
        <end position="571"/>
    </location>
</feature>
<name>A0ABY8U6Z4_TETOB</name>
<proteinExistence type="predicted"/>
<feature type="compositionally biased region" description="Pro residues" evidence="1">
    <location>
        <begin position="583"/>
        <end position="593"/>
    </location>
</feature>
<organism evidence="2 3">
    <name type="scientific">Tetradesmus obliquus</name>
    <name type="common">Green alga</name>
    <name type="synonym">Acutodesmus obliquus</name>
    <dbReference type="NCBI Taxonomy" id="3088"/>
    <lineage>
        <taxon>Eukaryota</taxon>
        <taxon>Viridiplantae</taxon>
        <taxon>Chlorophyta</taxon>
        <taxon>core chlorophytes</taxon>
        <taxon>Chlorophyceae</taxon>
        <taxon>CS clade</taxon>
        <taxon>Sphaeropleales</taxon>
        <taxon>Scenedesmaceae</taxon>
        <taxon>Tetradesmus</taxon>
    </lineage>
</organism>
<dbReference type="PANTHER" id="PTHR46007:SF8">
    <property type="entry name" value="C2H2-TYPE DOMAIN-CONTAINING PROTEIN"/>
    <property type="match status" value="1"/>
</dbReference>
<keyword evidence="3" id="KW-1185">Reference proteome</keyword>
<feature type="compositionally biased region" description="Low complexity" evidence="1">
    <location>
        <begin position="573"/>
        <end position="582"/>
    </location>
</feature>
<evidence type="ECO:0000256" key="1">
    <source>
        <dbReference type="SAM" id="MobiDB-lite"/>
    </source>
</evidence>
<feature type="compositionally biased region" description="Low complexity" evidence="1">
    <location>
        <begin position="243"/>
        <end position="253"/>
    </location>
</feature>
<feature type="region of interest" description="Disordered" evidence="1">
    <location>
        <begin position="359"/>
        <end position="392"/>
    </location>
</feature>
<evidence type="ECO:0000313" key="2">
    <source>
        <dbReference type="EMBL" id="WIA17159.1"/>
    </source>
</evidence>
<accession>A0ABY8U6Z4</accession>
<feature type="region of interest" description="Disordered" evidence="1">
    <location>
        <begin position="191"/>
        <end position="257"/>
    </location>
</feature>
<evidence type="ECO:0000313" key="3">
    <source>
        <dbReference type="Proteomes" id="UP001244341"/>
    </source>
</evidence>
<sequence>MSGTGEVQQKFAKAWGHKCAPFRQACYDQGSFVVFGSAHNPQQGGKAPLKALRLGNNHLDFRDFGDVIGIMQYPEMIFRPGNSHEEAPDLQQPISFSNCARPVVLYLNHLFMFGDFWVRTMPTLLNALHSPDGAWDTDYTIVVATGGQRLQAWQKLLLQPFSKHPIMTLSAASSRSIAYLTADELAHSYTYQTQHGNQHGTSRSGRGRRLANSSESHTTSRLTPSSVSTAGIEWSSRQRRRNLQQQQQQQQQQHTLTAQPPVTVYGRCFESLTVCSLQDPRGFPNSVARPIWSSAQFVRQFWEQQYGAQYKKLQQQHEGMRQAGALRVVIAVRADPTVRSILNVQELLDWCNAWKPQMPDKQPSAKYTRTQQQQQQQQRRLAAAAGLPHDPELDPRGLLSDVALLDETDVVVGLHGAQLFNALYMPAHKALVEVRPFEFTGGWPDTYFKGPLAGEEQHADNSDGIFWFGIDTVKPSNSKPGKWEVEGGGCCHARDRHTRIEPAALEVMLRRIVWAAEDPQKYKQLASKGETHITDTLQPAEVYHKQHGTVQPSQQQQQELKDRVAATKAEAKQQQQQQQQQPSPSPVPPPPPAQQQQQQAGEQEKTQDVKQEVKSDPAAPEASPGPYDADELAVQEQEHVEQQDEQELEAAEALQQQ</sequence>
<dbReference type="EMBL" id="CP126215">
    <property type="protein sequence ID" value="WIA17159.1"/>
    <property type="molecule type" value="Genomic_DNA"/>
</dbReference>
<dbReference type="InterPro" id="IPR051647">
    <property type="entry name" value="Mediator_comp_sub12"/>
</dbReference>
<feature type="region of interest" description="Disordered" evidence="1">
    <location>
        <begin position="546"/>
        <end position="657"/>
    </location>
</feature>
<feature type="compositionally biased region" description="Basic and acidic residues" evidence="1">
    <location>
        <begin position="602"/>
        <end position="615"/>
    </location>
</feature>
<protein>
    <submittedName>
        <fullName evidence="2">Uncharacterized protein</fullName>
    </submittedName>
</protein>
<feature type="compositionally biased region" description="Polar residues" evidence="1">
    <location>
        <begin position="191"/>
        <end position="204"/>
    </location>
</feature>